<dbReference type="NCBIfam" id="TIGR00684">
    <property type="entry name" value="narJ"/>
    <property type="match status" value="1"/>
</dbReference>
<dbReference type="GO" id="GO:0051131">
    <property type="term" value="P:chaperone-mediated protein complex assembly"/>
    <property type="evidence" value="ECO:0007669"/>
    <property type="project" value="InterPro"/>
</dbReference>
<dbReference type="Pfam" id="PF02613">
    <property type="entry name" value="Nitrate_red_del"/>
    <property type="match status" value="1"/>
</dbReference>
<dbReference type="EMBL" id="SLUL01000001">
    <property type="protein sequence ID" value="TCL53059.1"/>
    <property type="molecule type" value="Genomic_DNA"/>
</dbReference>
<accession>A0A4R1QHM4</accession>
<dbReference type="SUPFAM" id="SSF89155">
    <property type="entry name" value="TorD-like"/>
    <property type="match status" value="1"/>
</dbReference>
<dbReference type="InterPro" id="IPR020945">
    <property type="entry name" value="DMSO/NO3_reduct_chaperone"/>
</dbReference>
<proteinExistence type="predicted"/>
<dbReference type="GO" id="GO:0016530">
    <property type="term" value="F:metallochaperone activity"/>
    <property type="evidence" value="ECO:0007669"/>
    <property type="project" value="TreeGrafter"/>
</dbReference>
<evidence type="ECO:0000313" key="3">
    <source>
        <dbReference type="Proteomes" id="UP000295658"/>
    </source>
</evidence>
<dbReference type="GO" id="GO:0042128">
    <property type="term" value="P:nitrate assimilation"/>
    <property type="evidence" value="ECO:0007669"/>
    <property type="project" value="UniProtKB-KW"/>
</dbReference>
<dbReference type="InterPro" id="IPR036411">
    <property type="entry name" value="TorD-like_sf"/>
</dbReference>
<evidence type="ECO:0000256" key="1">
    <source>
        <dbReference type="ARBA" id="ARBA00023063"/>
    </source>
</evidence>
<gene>
    <name evidence="2" type="ORF">EDD69_10164</name>
</gene>
<dbReference type="GO" id="GO:0051082">
    <property type="term" value="F:unfolded protein binding"/>
    <property type="evidence" value="ECO:0007669"/>
    <property type="project" value="InterPro"/>
</dbReference>
<dbReference type="AlphaFoldDB" id="A0A4R1QHM4"/>
<organism evidence="2 3">
    <name type="scientific">Thermolongibacillus altinsuensis</name>
    <dbReference type="NCBI Taxonomy" id="575256"/>
    <lineage>
        <taxon>Bacteria</taxon>
        <taxon>Bacillati</taxon>
        <taxon>Bacillota</taxon>
        <taxon>Bacilli</taxon>
        <taxon>Bacillales</taxon>
        <taxon>Anoxybacillaceae</taxon>
        <taxon>Thermolongibacillus</taxon>
    </lineage>
</organism>
<dbReference type="OrthoDB" id="5296272at2"/>
<protein>
    <submittedName>
        <fullName evidence="2">Respiratory nitrate reductase chaperone NarJ</fullName>
    </submittedName>
</protein>
<sequence>MDYAHAQTVFQVISYLLSYPDEQWREGLDDCMDIIGDLPHRQIVQNTNKFIDYVKSVDPNELIESYVYTFDFGKKTNLYVTYMNTGEQRERGIELLELKQVYKAAGFEVTERELPDYLPLMLEFASQAEQTYVASIMQKYFNSISEIRRQLIAAESYYAILFDVLFMALEEIGVRKAAEGSV</sequence>
<dbReference type="PANTHER" id="PTHR43680">
    <property type="entry name" value="NITRATE REDUCTASE MOLYBDENUM COFACTOR ASSEMBLY CHAPERONE"/>
    <property type="match status" value="1"/>
</dbReference>
<keyword evidence="3" id="KW-1185">Reference proteome</keyword>
<dbReference type="Gene3D" id="1.10.3480.10">
    <property type="entry name" value="TorD-like"/>
    <property type="match status" value="1"/>
</dbReference>
<comment type="caution">
    <text evidence="2">The sequence shown here is derived from an EMBL/GenBank/DDBJ whole genome shotgun (WGS) entry which is preliminary data.</text>
</comment>
<keyword evidence="1" id="KW-0534">Nitrate assimilation</keyword>
<dbReference type="RefSeq" id="WP_132946975.1">
    <property type="nucleotide sequence ID" value="NZ_BSVG01000001.1"/>
</dbReference>
<dbReference type="InterPro" id="IPR003765">
    <property type="entry name" value="NO3_reductase_chaperone_NarJ"/>
</dbReference>
<dbReference type="Proteomes" id="UP000295658">
    <property type="component" value="Unassembled WGS sequence"/>
</dbReference>
<name>A0A4R1QHM4_9BACL</name>
<reference evidence="2 3" key="1">
    <citation type="submission" date="2019-03" db="EMBL/GenBank/DDBJ databases">
        <title>Genomic Encyclopedia of Type Strains, Phase IV (KMG-IV): sequencing the most valuable type-strain genomes for metagenomic binning, comparative biology and taxonomic classification.</title>
        <authorList>
            <person name="Goeker M."/>
        </authorList>
    </citation>
    <scope>NUCLEOTIDE SEQUENCE [LARGE SCALE GENOMIC DNA]</scope>
    <source>
        <strain evidence="2 3">DSM 24979</strain>
    </source>
</reference>
<evidence type="ECO:0000313" key="2">
    <source>
        <dbReference type="EMBL" id="TCL53059.1"/>
    </source>
</evidence>
<dbReference type="PANTHER" id="PTHR43680:SF2">
    <property type="entry name" value="NITRATE REDUCTASE MOLYBDENUM COFACTOR ASSEMBLY CHAPERONE NARJ"/>
    <property type="match status" value="1"/>
</dbReference>